<protein>
    <recommendedName>
        <fullName evidence="2">heme o synthase</fullName>
        <ecNumber evidence="2">2.5.1.141</ecNumber>
    </recommendedName>
</protein>
<keyword evidence="3" id="KW-0808">Transferase</keyword>
<dbReference type="Pfam" id="PF01040">
    <property type="entry name" value="UbiA"/>
    <property type="match status" value="1"/>
</dbReference>
<feature type="transmembrane region" description="Helical" evidence="9">
    <location>
        <begin position="75"/>
        <end position="100"/>
    </location>
</feature>
<evidence type="ECO:0000256" key="2">
    <source>
        <dbReference type="ARBA" id="ARBA00012292"/>
    </source>
</evidence>
<evidence type="ECO:0000256" key="7">
    <source>
        <dbReference type="ARBA" id="ARBA00023136"/>
    </source>
</evidence>
<evidence type="ECO:0000256" key="9">
    <source>
        <dbReference type="SAM" id="Phobius"/>
    </source>
</evidence>
<dbReference type="GO" id="GO:0008495">
    <property type="term" value="F:protoheme IX farnesyltransferase activity"/>
    <property type="evidence" value="ECO:0007669"/>
    <property type="project" value="UniProtKB-EC"/>
</dbReference>
<dbReference type="GO" id="GO:0016020">
    <property type="term" value="C:membrane"/>
    <property type="evidence" value="ECO:0007669"/>
    <property type="project" value="UniProtKB-SubCell"/>
</dbReference>
<dbReference type="EC" id="2.5.1.141" evidence="2"/>
<gene>
    <name evidence="10" type="ORF">A3F55_01555</name>
</gene>
<dbReference type="Gene3D" id="1.10.357.140">
    <property type="entry name" value="UbiA prenyltransferase"/>
    <property type="match status" value="1"/>
</dbReference>
<dbReference type="InterPro" id="IPR006369">
    <property type="entry name" value="Protohaem_IX_farnesylTrfase"/>
</dbReference>
<dbReference type="InterPro" id="IPR000537">
    <property type="entry name" value="UbiA_prenyltransferase"/>
</dbReference>
<evidence type="ECO:0000256" key="5">
    <source>
        <dbReference type="ARBA" id="ARBA00022989"/>
    </source>
</evidence>
<feature type="transmembrane region" description="Helical" evidence="9">
    <location>
        <begin position="35"/>
        <end position="55"/>
    </location>
</feature>
<keyword evidence="6" id="KW-0350">Heme biosynthesis</keyword>
<keyword evidence="5 9" id="KW-1133">Transmembrane helix</keyword>
<evidence type="ECO:0000256" key="4">
    <source>
        <dbReference type="ARBA" id="ARBA00022692"/>
    </source>
</evidence>
<evidence type="ECO:0000313" key="11">
    <source>
        <dbReference type="Proteomes" id="UP000178091"/>
    </source>
</evidence>
<feature type="transmembrane region" description="Helical" evidence="9">
    <location>
        <begin position="106"/>
        <end position="125"/>
    </location>
</feature>
<evidence type="ECO:0000313" key="10">
    <source>
        <dbReference type="EMBL" id="OGC84336.1"/>
    </source>
</evidence>
<proteinExistence type="predicted"/>
<accession>A0A1F4XS29</accession>
<name>A0A1F4XS29_9BACT</name>
<feature type="transmembrane region" description="Helical" evidence="9">
    <location>
        <begin position="132"/>
        <end position="151"/>
    </location>
</feature>
<comment type="subcellular location">
    <subcellularLocation>
        <location evidence="1">Membrane</location>
        <topology evidence="1">Multi-pass membrane protein</topology>
    </subcellularLocation>
</comment>
<evidence type="ECO:0000256" key="8">
    <source>
        <dbReference type="ARBA" id="ARBA00047690"/>
    </source>
</evidence>
<feature type="transmembrane region" description="Helical" evidence="9">
    <location>
        <begin position="157"/>
        <end position="178"/>
    </location>
</feature>
<dbReference type="PANTHER" id="PTHR43448:SF2">
    <property type="entry name" value="PROTOHEME IX FARNESYLTRANSFERASE, MITOCHONDRIAL"/>
    <property type="match status" value="1"/>
</dbReference>
<dbReference type="PROSITE" id="PS00943">
    <property type="entry name" value="UBIA"/>
    <property type="match status" value="1"/>
</dbReference>
<feature type="transmembrane region" description="Helical" evidence="9">
    <location>
        <begin position="208"/>
        <end position="230"/>
    </location>
</feature>
<evidence type="ECO:0000256" key="3">
    <source>
        <dbReference type="ARBA" id="ARBA00022679"/>
    </source>
</evidence>
<dbReference type="AlphaFoldDB" id="A0A1F4XS29"/>
<keyword evidence="4 9" id="KW-0812">Transmembrane</keyword>
<evidence type="ECO:0000256" key="6">
    <source>
        <dbReference type="ARBA" id="ARBA00023133"/>
    </source>
</evidence>
<dbReference type="GO" id="GO:0006783">
    <property type="term" value="P:heme biosynthetic process"/>
    <property type="evidence" value="ECO:0007669"/>
    <property type="project" value="UniProtKB-KW"/>
</dbReference>
<dbReference type="PANTHER" id="PTHR43448">
    <property type="entry name" value="PROTOHEME IX FARNESYLTRANSFERASE, MITOCHONDRIAL"/>
    <property type="match status" value="1"/>
</dbReference>
<dbReference type="CDD" id="cd13957">
    <property type="entry name" value="PT_UbiA_Cox10"/>
    <property type="match status" value="1"/>
</dbReference>
<dbReference type="EMBL" id="MEWW01000017">
    <property type="protein sequence ID" value="OGC84336.1"/>
    <property type="molecule type" value="Genomic_DNA"/>
</dbReference>
<dbReference type="InterPro" id="IPR030470">
    <property type="entry name" value="UbiA_prenylTrfase_CS"/>
</dbReference>
<evidence type="ECO:0000256" key="1">
    <source>
        <dbReference type="ARBA" id="ARBA00004141"/>
    </source>
</evidence>
<reference evidence="10 11" key="1">
    <citation type="journal article" date="2016" name="Nat. Commun.">
        <title>Thousands of microbial genomes shed light on interconnected biogeochemical processes in an aquifer system.</title>
        <authorList>
            <person name="Anantharaman K."/>
            <person name="Brown C.T."/>
            <person name="Hug L.A."/>
            <person name="Sharon I."/>
            <person name="Castelle C.J."/>
            <person name="Probst A.J."/>
            <person name="Thomas B.C."/>
            <person name="Singh A."/>
            <person name="Wilkins M.J."/>
            <person name="Karaoz U."/>
            <person name="Brodie E.L."/>
            <person name="Williams K.H."/>
            <person name="Hubbard S.S."/>
            <person name="Banfield J.F."/>
        </authorList>
    </citation>
    <scope>NUCLEOTIDE SEQUENCE [LARGE SCALE GENOMIC DNA]</scope>
</reference>
<comment type="catalytic activity">
    <reaction evidence="8">
        <text>heme b + (2E,6E)-farnesyl diphosphate + H2O = Fe(II)-heme o + diphosphate</text>
        <dbReference type="Rhea" id="RHEA:28070"/>
        <dbReference type="ChEBI" id="CHEBI:15377"/>
        <dbReference type="ChEBI" id="CHEBI:33019"/>
        <dbReference type="ChEBI" id="CHEBI:60344"/>
        <dbReference type="ChEBI" id="CHEBI:60530"/>
        <dbReference type="ChEBI" id="CHEBI:175763"/>
        <dbReference type="EC" id="2.5.1.141"/>
    </reaction>
</comment>
<organism evidence="10 11">
    <name type="scientific">Candidatus Adlerbacteria bacterium RIFCSPHIGHO2_12_FULL_53_18</name>
    <dbReference type="NCBI Taxonomy" id="1797242"/>
    <lineage>
        <taxon>Bacteria</taxon>
        <taxon>Candidatus Adleribacteriota</taxon>
    </lineage>
</organism>
<keyword evidence="7 9" id="KW-0472">Membrane</keyword>
<dbReference type="InterPro" id="IPR044878">
    <property type="entry name" value="UbiA_sf"/>
</dbReference>
<feature type="transmembrane region" description="Helical" evidence="9">
    <location>
        <begin position="12"/>
        <end position="29"/>
    </location>
</feature>
<comment type="caution">
    <text evidence="10">The sequence shown here is derived from an EMBL/GenBank/DDBJ whole genome shotgun (WGS) entry which is preliminary data.</text>
</comment>
<sequence>MISSYYELVKPRMVLMNVLVAVAVFIFASPEVISWEALSVMASGLAFVVASACVFNNYADRHLDAKMERTKNRGLVTGAVTPAHALVFGGALLVCGVLLLYTVHPLALGVALFGFAVYVFVYTPLKPKTGYALYVGAVAGAAPPLVGYAAAAHTLDYMALALFALLFLWQVPHFLAIARYRYDEYSAGGVPLLVERPKSAEERQRARTIFYLSLLVLLLFCLILIVQRWIK</sequence>
<dbReference type="Proteomes" id="UP000178091">
    <property type="component" value="Unassembled WGS sequence"/>
</dbReference>